<keyword evidence="2" id="KW-1185">Reference proteome</keyword>
<proteinExistence type="predicted"/>
<dbReference type="InterPro" id="IPR015753">
    <property type="entry name" value="LRRC37"/>
</dbReference>
<reference evidence="1" key="3">
    <citation type="submission" date="2025-09" db="UniProtKB">
        <authorList>
            <consortium name="Ensembl"/>
        </authorList>
    </citation>
    <scope>IDENTIFICATION</scope>
</reference>
<reference evidence="1 2" key="1">
    <citation type="submission" date="2019-05" db="EMBL/GenBank/DDBJ databases">
        <title>A Chromosome-scale Meerkat (S. suricatta) Genome Assembly.</title>
        <authorList>
            <person name="Dudchenko O."/>
            <person name="Lieberman Aiden E."/>
            <person name="Tung J."/>
            <person name="Barreiro L.B."/>
            <person name="Clutton-Brock T.H."/>
        </authorList>
    </citation>
    <scope>NUCLEOTIDE SEQUENCE [LARGE SCALE GENOMIC DNA]</scope>
</reference>
<dbReference type="Proteomes" id="UP000472268">
    <property type="component" value="Chromosome 17"/>
</dbReference>
<reference evidence="1" key="2">
    <citation type="submission" date="2025-08" db="UniProtKB">
        <authorList>
            <consortium name="Ensembl"/>
        </authorList>
    </citation>
    <scope>IDENTIFICATION</scope>
</reference>
<dbReference type="AlphaFoldDB" id="A0A673VJ96"/>
<evidence type="ECO:0000313" key="2">
    <source>
        <dbReference type="Proteomes" id="UP000472268"/>
    </source>
</evidence>
<organism evidence="1 2">
    <name type="scientific">Suricata suricatta</name>
    <name type="common">Meerkat</name>
    <dbReference type="NCBI Taxonomy" id="37032"/>
    <lineage>
        <taxon>Eukaryota</taxon>
        <taxon>Metazoa</taxon>
        <taxon>Chordata</taxon>
        <taxon>Craniata</taxon>
        <taxon>Vertebrata</taxon>
        <taxon>Euteleostomi</taxon>
        <taxon>Mammalia</taxon>
        <taxon>Eutheria</taxon>
        <taxon>Laurasiatheria</taxon>
        <taxon>Carnivora</taxon>
        <taxon>Feliformia</taxon>
        <taxon>Herpestidae</taxon>
        <taxon>Suricata</taxon>
    </lineage>
</organism>
<evidence type="ECO:0000313" key="1">
    <source>
        <dbReference type="Ensembl" id="ENSSSUP00005036994.1"/>
    </source>
</evidence>
<sequence length="83" mass="9828">MRITNRLRVCFLQGASSGLCRVTDGQHREGFFRTRRPLRLRDMYRPLNAAHMKNMAQKLHDKDSSDEYVTRENLVYNKEVLES</sequence>
<dbReference type="PANTHER" id="PTHR23045:SF9">
    <property type="entry name" value="LEUCINE RICH REPEAT CONTAINING 37A-RELATED"/>
    <property type="match status" value="1"/>
</dbReference>
<dbReference type="OMA" id="RPLWLKD"/>
<dbReference type="PANTHER" id="PTHR23045">
    <property type="entry name" value="LEUCINE-RICH REPEAT-CONTAINING PROTEIN 37A"/>
    <property type="match status" value="1"/>
</dbReference>
<protein>
    <submittedName>
        <fullName evidence="1">Uncharacterized protein</fullName>
    </submittedName>
</protein>
<accession>A0A673VJ96</accession>
<dbReference type="Ensembl" id="ENSSSUT00005042113.1">
    <property type="protein sequence ID" value="ENSSSUP00005036994.1"/>
    <property type="gene ID" value="ENSSSUG00005023621.1"/>
</dbReference>
<name>A0A673VJ96_SURSU</name>